<sequence length="287" mass="31508">MMQNKIALVTGANTGIGKVITTELAHKGATVVLVSRDRHRGEEAMREIAATTGNSSLDLLVADLSSQQAVRDIAEQFQQRYSQLHILVNNAGAHVQQRQMSIDGIEMNLAINHLASFLLTNLLLDTMRKSTPVRVVNVLSDAMTRVNSLEDLQSEQAFVPFEVYGKAKLMQLMCGYVLARKLTGTGITVNALHPGITATKIINDVAPPPMRPIIGIFKLFMQSPKKGASTALYLATSPEVEGITGQYFIKSKPERSVPISYDKELQQRIWDVSAQLVGLDHLVEHHA</sequence>
<dbReference type="GO" id="GO:0016491">
    <property type="term" value="F:oxidoreductase activity"/>
    <property type="evidence" value="ECO:0007669"/>
    <property type="project" value="UniProtKB-KW"/>
</dbReference>
<dbReference type="InterPro" id="IPR036291">
    <property type="entry name" value="NAD(P)-bd_dom_sf"/>
</dbReference>
<reference evidence="2" key="1">
    <citation type="submission" date="2020-10" db="EMBL/GenBank/DDBJ databases">
        <title>Taxonomic study of unclassified bacteria belonging to the class Ktedonobacteria.</title>
        <authorList>
            <person name="Yabe S."/>
            <person name="Wang C.M."/>
            <person name="Zheng Y."/>
            <person name="Sakai Y."/>
            <person name="Cavaletti L."/>
            <person name="Monciardini P."/>
            <person name="Donadio S."/>
        </authorList>
    </citation>
    <scope>NUCLEOTIDE SEQUENCE</scope>
    <source>
        <strain evidence="2">ID150040</strain>
    </source>
</reference>
<dbReference type="RefSeq" id="WP_220209897.1">
    <property type="nucleotide sequence ID" value="NZ_BNJK01000002.1"/>
</dbReference>
<comment type="caution">
    <text evidence="2">The sequence shown here is derived from an EMBL/GenBank/DDBJ whole genome shotgun (WGS) entry which is preliminary data.</text>
</comment>
<name>A0A8J3N5M7_9CHLR</name>
<dbReference type="CDD" id="cd05327">
    <property type="entry name" value="retinol-DH_like_SDR_c_like"/>
    <property type="match status" value="1"/>
</dbReference>
<dbReference type="EMBL" id="BNJK01000002">
    <property type="protein sequence ID" value="GHO99249.1"/>
    <property type="molecule type" value="Genomic_DNA"/>
</dbReference>
<keyword evidence="1" id="KW-0560">Oxidoreductase</keyword>
<dbReference type="PANTHER" id="PTHR43157:SF30">
    <property type="entry name" value="RETINOL DEHYDROGENASE 11-LIKE"/>
    <property type="match status" value="1"/>
</dbReference>
<dbReference type="PRINTS" id="PR00081">
    <property type="entry name" value="GDHRDH"/>
</dbReference>
<accession>A0A8J3N5M7</accession>
<protein>
    <submittedName>
        <fullName evidence="2">Retinol dehydrogenase</fullName>
    </submittedName>
</protein>
<dbReference type="InterPro" id="IPR002347">
    <property type="entry name" value="SDR_fam"/>
</dbReference>
<dbReference type="Pfam" id="PF00106">
    <property type="entry name" value="adh_short"/>
    <property type="match status" value="1"/>
</dbReference>
<dbReference type="AlphaFoldDB" id="A0A8J3N5M7"/>
<gene>
    <name evidence="2" type="ORF">KSF_092970</name>
</gene>
<dbReference type="SUPFAM" id="SSF51735">
    <property type="entry name" value="NAD(P)-binding Rossmann-fold domains"/>
    <property type="match status" value="1"/>
</dbReference>
<dbReference type="Gene3D" id="3.40.50.720">
    <property type="entry name" value="NAD(P)-binding Rossmann-like Domain"/>
    <property type="match status" value="1"/>
</dbReference>
<evidence type="ECO:0000256" key="1">
    <source>
        <dbReference type="ARBA" id="ARBA00023002"/>
    </source>
</evidence>
<evidence type="ECO:0000313" key="3">
    <source>
        <dbReference type="Proteomes" id="UP000597444"/>
    </source>
</evidence>
<evidence type="ECO:0000313" key="2">
    <source>
        <dbReference type="EMBL" id="GHO99249.1"/>
    </source>
</evidence>
<keyword evidence="3" id="KW-1185">Reference proteome</keyword>
<proteinExistence type="predicted"/>
<dbReference type="PANTHER" id="PTHR43157">
    <property type="entry name" value="PHOSPHATIDYLINOSITOL-GLYCAN BIOSYNTHESIS CLASS F PROTEIN-RELATED"/>
    <property type="match status" value="1"/>
</dbReference>
<dbReference type="Proteomes" id="UP000597444">
    <property type="component" value="Unassembled WGS sequence"/>
</dbReference>
<organism evidence="2 3">
    <name type="scientific">Reticulibacter mediterranei</name>
    <dbReference type="NCBI Taxonomy" id="2778369"/>
    <lineage>
        <taxon>Bacteria</taxon>
        <taxon>Bacillati</taxon>
        <taxon>Chloroflexota</taxon>
        <taxon>Ktedonobacteria</taxon>
        <taxon>Ktedonobacterales</taxon>
        <taxon>Reticulibacteraceae</taxon>
        <taxon>Reticulibacter</taxon>
    </lineage>
</organism>